<gene>
    <name evidence="10" type="primary">ctaG</name>
    <name evidence="12" type="ORF">JQ619_06750</name>
</gene>
<dbReference type="NCBIfam" id="NF003465">
    <property type="entry name" value="PRK05089.1"/>
    <property type="match status" value="1"/>
</dbReference>
<keyword evidence="10" id="KW-1003">Cell membrane</keyword>
<feature type="topological domain" description="Periplasmic" evidence="10">
    <location>
        <begin position="51"/>
        <end position="216"/>
    </location>
</feature>
<dbReference type="RefSeq" id="WP_172235351.1">
    <property type="nucleotide sequence ID" value="NZ_JABFDP010000001.1"/>
</dbReference>
<dbReference type="SUPFAM" id="SSF110111">
    <property type="entry name" value="Ctag/Cox11"/>
    <property type="match status" value="1"/>
</dbReference>
<evidence type="ECO:0000256" key="5">
    <source>
        <dbReference type="ARBA" id="ARBA00022692"/>
    </source>
</evidence>
<feature type="transmembrane region" description="Helical" evidence="11">
    <location>
        <begin position="30"/>
        <end position="51"/>
    </location>
</feature>
<evidence type="ECO:0000256" key="11">
    <source>
        <dbReference type="SAM" id="Phobius"/>
    </source>
</evidence>
<feature type="topological domain" description="Cytoplasmic" evidence="10">
    <location>
        <begin position="1"/>
        <end position="27"/>
    </location>
</feature>
<evidence type="ECO:0000256" key="7">
    <source>
        <dbReference type="ARBA" id="ARBA00022989"/>
    </source>
</evidence>
<evidence type="ECO:0000256" key="3">
    <source>
        <dbReference type="ARBA" id="ARBA00009620"/>
    </source>
</evidence>
<dbReference type="EMBL" id="JAFCLK010000005">
    <property type="protein sequence ID" value="MBR1135457.1"/>
    <property type="molecule type" value="Genomic_DNA"/>
</dbReference>
<evidence type="ECO:0000256" key="4">
    <source>
        <dbReference type="ARBA" id="ARBA00015384"/>
    </source>
</evidence>
<accession>A0ABS5G2C5</accession>
<keyword evidence="7 10" id="KW-1133">Transmembrane helix</keyword>
<comment type="caution">
    <text evidence="12">The sequence shown here is derived from an EMBL/GenBank/DDBJ whole genome shotgun (WGS) entry which is preliminary data.</text>
</comment>
<dbReference type="InterPro" id="IPR023471">
    <property type="entry name" value="CtaG/Cox11_dom_sf"/>
</dbReference>
<dbReference type="Pfam" id="PF04442">
    <property type="entry name" value="CtaG_Cox11"/>
    <property type="match status" value="1"/>
</dbReference>
<dbReference type="InterPro" id="IPR007533">
    <property type="entry name" value="Cyt_c_oxidase_assmbl_CtaG"/>
</dbReference>
<dbReference type="Proteomes" id="UP001314635">
    <property type="component" value="Unassembled WGS sequence"/>
</dbReference>
<evidence type="ECO:0000256" key="9">
    <source>
        <dbReference type="ARBA" id="ARBA00023136"/>
    </source>
</evidence>
<evidence type="ECO:0000256" key="2">
    <source>
        <dbReference type="ARBA" id="ARBA00004382"/>
    </source>
</evidence>
<evidence type="ECO:0000256" key="1">
    <source>
        <dbReference type="ARBA" id="ARBA00004007"/>
    </source>
</evidence>
<reference evidence="13" key="1">
    <citation type="journal article" date="2021" name="ISME J.">
        <title>Evolutionary origin and ecological implication of a unique nif island in free-living Bradyrhizobium lineages.</title>
        <authorList>
            <person name="Tao J."/>
        </authorList>
    </citation>
    <scope>NUCLEOTIDE SEQUENCE [LARGE SCALE GENOMIC DNA]</scope>
    <source>
        <strain evidence="13">SZCCT0094</strain>
    </source>
</reference>
<comment type="subcellular location">
    <subcellularLocation>
        <location evidence="2 10">Cell inner membrane</location>
        <topology evidence="2 10">Single-pass type II membrane protein</topology>
        <orientation evidence="2 10">Periplasmic side</orientation>
    </subcellularLocation>
</comment>
<protein>
    <recommendedName>
        <fullName evidence="4 10">Cytochrome c oxidase assembly protein CtaG</fullName>
    </recommendedName>
</protein>
<keyword evidence="10" id="KW-0997">Cell inner membrane</keyword>
<dbReference type="Gene3D" id="2.60.370.10">
    <property type="entry name" value="Ctag/Cox11"/>
    <property type="match status" value="1"/>
</dbReference>
<evidence type="ECO:0000313" key="13">
    <source>
        <dbReference type="Proteomes" id="UP001314635"/>
    </source>
</evidence>
<keyword evidence="8 10" id="KW-0186">Copper</keyword>
<comment type="function">
    <text evidence="1 10">Exerts its effect at some terminal stage of cytochrome c oxidase synthesis, probably by being involved in the insertion of the copper B into subunit I.</text>
</comment>
<name>A0ABS5G2C5_9BRAD</name>
<evidence type="ECO:0000256" key="6">
    <source>
        <dbReference type="ARBA" id="ARBA00022968"/>
    </source>
</evidence>
<dbReference type="HAMAP" id="MF_00155">
    <property type="entry name" value="CtaG"/>
    <property type="match status" value="1"/>
</dbReference>
<keyword evidence="13" id="KW-1185">Reference proteome</keyword>
<organism evidence="12 13">
    <name type="scientific">Bradyrhizobium denitrificans</name>
    <dbReference type="NCBI Taxonomy" id="2734912"/>
    <lineage>
        <taxon>Bacteria</taxon>
        <taxon>Pseudomonadati</taxon>
        <taxon>Pseudomonadota</taxon>
        <taxon>Alphaproteobacteria</taxon>
        <taxon>Hyphomicrobiales</taxon>
        <taxon>Nitrobacteraceae</taxon>
        <taxon>Bradyrhizobium</taxon>
    </lineage>
</organism>
<sequence>MAQTDQTSPTRVPAEQAAAPALRRGVGRDAVVGGICGAVVVLMVGASYAAVPFYNWFCRATGFNGTTQVATSAPTSAPLARRIAVRFDANVAGGLPWKFEPEKTEIEVAIGEVVTVYYTVTNQSARTTMAQAAYNVTPLTSGVYFQKINCFCFTEQTMAPGETREMPVVFYVDPAITADHENDSLKTITLSYTFYPVREAPKPVAAGEPDKPRGNL</sequence>
<keyword evidence="6 10" id="KW-0735">Signal-anchor</keyword>
<evidence type="ECO:0000256" key="10">
    <source>
        <dbReference type="HAMAP-Rule" id="MF_00155"/>
    </source>
</evidence>
<evidence type="ECO:0000313" key="12">
    <source>
        <dbReference type="EMBL" id="MBR1135457.1"/>
    </source>
</evidence>
<proteinExistence type="inferred from homology"/>
<evidence type="ECO:0000256" key="8">
    <source>
        <dbReference type="ARBA" id="ARBA00023008"/>
    </source>
</evidence>
<dbReference type="PANTHER" id="PTHR21320:SF3">
    <property type="entry name" value="CYTOCHROME C OXIDASE ASSEMBLY PROTEIN COX11, MITOCHONDRIAL-RELATED"/>
    <property type="match status" value="1"/>
</dbReference>
<comment type="similarity">
    <text evidence="3 10">Belongs to the COX11/CtaG family.</text>
</comment>
<dbReference type="PANTHER" id="PTHR21320">
    <property type="entry name" value="CYTOCHROME C OXIDASE ASSEMBLY PROTEIN COX11-RELATED"/>
    <property type="match status" value="1"/>
</dbReference>
<dbReference type="PIRSF" id="PIRSF005413">
    <property type="entry name" value="COX11"/>
    <property type="match status" value="1"/>
</dbReference>
<keyword evidence="9 10" id="KW-0472">Membrane</keyword>
<keyword evidence="5 10" id="KW-0812">Transmembrane</keyword>